<proteinExistence type="predicted"/>
<sequence>MTVKDCYEAIGADYQEVLRRLANEERVKRFLLKFPGDDSFSGLVKAVEEGDYETAFRAVHTLKGICLNLSITRLAASSSALTESLRSGGWSEEAGRLFEQVKEEYAQTVQEIKKLEND</sequence>
<comment type="caution">
    <text evidence="1">The sequence shown here is derived from an EMBL/GenBank/DDBJ whole genome shotgun (WGS) entry which is preliminary data.</text>
</comment>
<protein>
    <submittedName>
        <fullName evidence="1">Uncharacterized protein</fullName>
    </submittedName>
</protein>
<dbReference type="SUPFAM" id="SSF47226">
    <property type="entry name" value="Histidine-containing phosphotransfer domain, HPT domain"/>
    <property type="match status" value="1"/>
</dbReference>
<dbReference type="Pfam" id="PF01627">
    <property type="entry name" value="Hpt"/>
    <property type="match status" value="1"/>
</dbReference>
<dbReference type="Gene3D" id="1.20.120.160">
    <property type="entry name" value="HPT domain"/>
    <property type="match status" value="1"/>
</dbReference>
<gene>
    <name evidence="1" type="ORF">CE91St55_05850</name>
</gene>
<dbReference type="InterPro" id="IPR008207">
    <property type="entry name" value="Sig_transdc_His_kin_Hpt_dom"/>
</dbReference>
<evidence type="ECO:0000313" key="1">
    <source>
        <dbReference type="EMBL" id="GKG98603.1"/>
    </source>
</evidence>
<dbReference type="RefSeq" id="WP_006771641.1">
    <property type="nucleotide sequence ID" value="NZ_BQNJ01000001.1"/>
</dbReference>
<dbReference type="GO" id="GO:0000160">
    <property type="term" value="P:phosphorelay signal transduction system"/>
    <property type="evidence" value="ECO:0007669"/>
    <property type="project" value="InterPro"/>
</dbReference>
<evidence type="ECO:0000313" key="2">
    <source>
        <dbReference type="Proteomes" id="UP001055091"/>
    </source>
</evidence>
<dbReference type="AlphaFoldDB" id="A0A174WXE1"/>
<dbReference type="GeneID" id="93147177"/>
<organism evidence="1 2">
    <name type="scientific">Hungatella hathewayi</name>
    <dbReference type="NCBI Taxonomy" id="154046"/>
    <lineage>
        <taxon>Bacteria</taxon>
        <taxon>Bacillati</taxon>
        <taxon>Bacillota</taxon>
        <taxon>Clostridia</taxon>
        <taxon>Lachnospirales</taxon>
        <taxon>Lachnospiraceae</taxon>
        <taxon>Hungatella</taxon>
    </lineage>
</organism>
<name>A0A174WXE1_9FIRM</name>
<dbReference type="EMBL" id="BQNJ01000001">
    <property type="protein sequence ID" value="GKG98603.1"/>
    <property type="molecule type" value="Genomic_DNA"/>
</dbReference>
<dbReference type="InterPro" id="IPR036641">
    <property type="entry name" value="HPT_dom_sf"/>
</dbReference>
<accession>A0A174WXE1</accession>
<dbReference type="Proteomes" id="UP001055091">
    <property type="component" value="Unassembled WGS sequence"/>
</dbReference>
<reference evidence="1" key="1">
    <citation type="submission" date="2022-01" db="EMBL/GenBank/DDBJ databases">
        <title>Novel bile acid biosynthetic pathways are enriched in the microbiome of centenarians.</title>
        <authorList>
            <person name="Sato Y."/>
            <person name="Atarashi K."/>
            <person name="Plichta R.D."/>
            <person name="Arai Y."/>
            <person name="Sasajima S."/>
            <person name="Kearney M.S."/>
            <person name="Suda W."/>
            <person name="Takeshita K."/>
            <person name="Sasaki T."/>
            <person name="Okamoto S."/>
            <person name="Skelly N.A."/>
            <person name="Okamura Y."/>
            <person name="Vlamakis H."/>
            <person name="Li Y."/>
            <person name="Tanoue T."/>
            <person name="Takei H."/>
            <person name="Nittono H."/>
            <person name="Narushima S."/>
            <person name="Irie J."/>
            <person name="Itoh H."/>
            <person name="Moriya K."/>
            <person name="Sugiura Y."/>
            <person name="Suematsu M."/>
            <person name="Moritoki N."/>
            <person name="Shibata S."/>
            <person name="Littman R.D."/>
            <person name="Fischbach A.M."/>
            <person name="Uwamino Y."/>
            <person name="Inoue T."/>
            <person name="Honda A."/>
            <person name="Hattori M."/>
            <person name="Murai T."/>
            <person name="Xavier J.R."/>
            <person name="Hirose N."/>
            <person name="Honda K."/>
        </authorList>
    </citation>
    <scope>NUCLEOTIDE SEQUENCE</scope>
    <source>
        <strain evidence="1">CE91-St55</strain>
    </source>
</reference>